<name>A0A0F9T9X1_9ZZZZ</name>
<organism evidence="5">
    <name type="scientific">marine sediment metagenome</name>
    <dbReference type="NCBI Taxonomy" id="412755"/>
    <lineage>
        <taxon>unclassified sequences</taxon>
        <taxon>metagenomes</taxon>
        <taxon>ecological metagenomes</taxon>
    </lineage>
</organism>
<keyword evidence="3" id="KW-0804">Transcription</keyword>
<dbReference type="PANTHER" id="PTHR42756">
    <property type="entry name" value="TRANSCRIPTIONAL REGULATOR, MARR"/>
    <property type="match status" value="1"/>
</dbReference>
<dbReference type="Pfam" id="PF01047">
    <property type="entry name" value="MarR"/>
    <property type="match status" value="1"/>
</dbReference>
<dbReference type="GO" id="GO:0003700">
    <property type="term" value="F:DNA-binding transcription factor activity"/>
    <property type="evidence" value="ECO:0007669"/>
    <property type="project" value="InterPro"/>
</dbReference>
<dbReference type="Gene3D" id="1.10.10.10">
    <property type="entry name" value="Winged helix-like DNA-binding domain superfamily/Winged helix DNA-binding domain"/>
    <property type="match status" value="1"/>
</dbReference>
<dbReference type="GO" id="GO:0003677">
    <property type="term" value="F:DNA binding"/>
    <property type="evidence" value="ECO:0007669"/>
    <property type="project" value="UniProtKB-KW"/>
</dbReference>
<reference evidence="5" key="1">
    <citation type="journal article" date="2015" name="Nature">
        <title>Complex archaea that bridge the gap between prokaryotes and eukaryotes.</title>
        <authorList>
            <person name="Spang A."/>
            <person name="Saw J.H."/>
            <person name="Jorgensen S.L."/>
            <person name="Zaremba-Niedzwiedzka K."/>
            <person name="Martijn J."/>
            <person name="Lind A.E."/>
            <person name="van Eijk R."/>
            <person name="Schleper C."/>
            <person name="Guy L."/>
            <person name="Ettema T.J."/>
        </authorList>
    </citation>
    <scope>NUCLEOTIDE SEQUENCE</scope>
</reference>
<dbReference type="InterPro" id="IPR036388">
    <property type="entry name" value="WH-like_DNA-bd_sf"/>
</dbReference>
<keyword evidence="2" id="KW-0238">DNA-binding</keyword>
<feature type="domain" description="HTH marR-type" evidence="4">
    <location>
        <begin position="18"/>
        <end position="149"/>
    </location>
</feature>
<evidence type="ECO:0000256" key="2">
    <source>
        <dbReference type="ARBA" id="ARBA00023125"/>
    </source>
</evidence>
<gene>
    <name evidence="5" type="ORF">LCGC14_0755330</name>
</gene>
<dbReference type="SUPFAM" id="SSF46785">
    <property type="entry name" value="Winged helix' DNA-binding domain"/>
    <property type="match status" value="1"/>
</dbReference>
<evidence type="ECO:0000256" key="1">
    <source>
        <dbReference type="ARBA" id="ARBA00023015"/>
    </source>
</evidence>
<accession>A0A0F9T9X1</accession>
<sequence>MNEEPLESCDCSCDAKDIVNVFELVNKLHKKYEKLQRDNIQKLELTPTQHFILRELWGSDERQFKDLAEGCNCSRSTITGVIDTMERNNLVTRESHPKDRRSTLVKLTEKGKKLKSSTPPLETMVNGCCEGIKQEEIESLGVLLEKLLNSLIV</sequence>
<evidence type="ECO:0000256" key="3">
    <source>
        <dbReference type="ARBA" id="ARBA00023163"/>
    </source>
</evidence>
<evidence type="ECO:0000313" key="5">
    <source>
        <dbReference type="EMBL" id="KKN38263.1"/>
    </source>
</evidence>
<comment type="caution">
    <text evidence="5">The sequence shown here is derived from an EMBL/GenBank/DDBJ whole genome shotgun (WGS) entry which is preliminary data.</text>
</comment>
<dbReference type="EMBL" id="LAZR01001842">
    <property type="protein sequence ID" value="KKN38263.1"/>
    <property type="molecule type" value="Genomic_DNA"/>
</dbReference>
<protein>
    <recommendedName>
        <fullName evidence="4">HTH marR-type domain-containing protein</fullName>
    </recommendedName>
</protein>
<evidence type="ECO:0000259" key="4">
    <source>
        <dbReference type="PROSITE" id="PS50995"/>
    </source>
</evidence>
<dbReference type="SMART" id="SM00347">
    <property type="entry name" value="HTH_MARR"/>
    <property type="match status" value="1"/>
</dbReference>
<keyword evidence="1" id="KW-0805">Transcription regulation</keyword>
<dbReference type="InterPro" id="IPR036390">
    <property type="entry name" value="WH_DNA-bd_sf"/>
</dbReference>
<dbReference type="PRINTS" id="PR00598">
    <property type="entry name" value="HTHMARR"/>
</dbReference>
<proteinExistence type="predicted"/>
<dbReference type="AlphaFoldDB" id="A0A0F9T9X1"/>
<dbReference type="PANTHER" id="PTHR42756:SF1">
    <property type="entry name" value="TRANSCRIPTIONAL REPRESSOR OF EMRAB OPERON"/>
    <property type="match status" value="1"/>
</dbReference>
<dbReference type="InterPro" id="IPR000835">
    <property type="entry name" value="HTH_MarR-typ"/>
</dbReference>
<dbReference type="PROSITE" id="PS50995">
    <property type="entry name" value="HTH_MARR_2"/>
    <property type="match status" value="1"/>
</dbReference>